<feature type="chain" id="PRO_5015409717" description="DUF5060 domain-containing protein" evidence="1">
    <location>
        <begin position="26"/>
        <end position="796"/>
    </location>
</feature>
<evidence type="ECO:0000313" key="5">
    <source>
        <dbReference type="Proteomes" id="UP000244441"/>
    </source>
</evidence>
<dbReference type="Gene3D" id="2.60.40.10">
    <property type="entry name" value="Immunoglobulins"/>
    <property type="match status" value="1"/>
</dbReference>
<gene>
    <name evidence="4" type="ORF">C2869_07515</name>
</gene>
<protein>
    <recommendedName>
        <fullName evidence="6">DUF5060 domain-containing protein</fullName>
    </recommendedName>
</protein>
<evidence type="ECO:0000313" key="4">
    <source>
        <dbReference type="EMBL" id="AWB66288.1"/>
    </source>
</evidence>
<name>A0A2S0VPZ7_9ALTE</name>
<feature type="domain" description="Putative collagen-binding" evidence="2">
    <location>
        <begin position="715"/>
        <end position="794"/>
    </location>
</feature>
<dbReference type="AlphaFoldDB" id="A0A2S0VPZ7"/>
<dbReference type="InterPro" id="IPR024749">
    <property type="entry name" value="Collagen-bd_put"/>
</dbReference>
<dbReference type="Pfam" id="PF16586">
    <property type="entry name" value="DUF5060"/>
    <property type="match status" value="1"/>
</dbReference>
<dbReference type="RefSeq" id="WP_108602359.1">
    <property type="nucleotide sequence ID" value="NZ_CP026604.1"/>
</dbReference>
<dbReference type="OrthoDB" id="246387at2"/>
<evidence type="ECO:0000256" key="1">
    <source>
        <dbReference type="SAM" id="SignalP"/>
    </source>
</evidence>
<organism evidence="4 5">
    <name type="scientific">Saccharobesus litoralis</name>
    <dbReference type="NCBI Taxonomy" id="2172099"/>
    <lineage>
        <taxon>Bacteria</taxon>
        <taxon>Pseudomonadati</taxon>
        <taxon>Pseudomonadota</taxon>
        <taxon>Gammaproteobacteria</taxon>
        <taxon>Alteromonadales</taxon>
        <taxon>Alteromonadaceae</taxon>
        <taxon>Saccharobesus</taxon>
    </lineage>
</organism>
<dbReference type="Proteomes" id="UP000244441">
    <property type="component" value="Chromosome"/>
</dbReference>
<evidence type="ECO:0000259" key="2">
    <source>
        <dbReference type="Pfam" id="PF12904"/>
    </source>
</evidence>
<feature type="domain" description="DUF5060" evidence="3">
    <location>
        <begin position="205"/>
        <end position="289"/>
    </location>
</feature>
<sequence>MQKQLQLWRLFSLLLISFFCANVYAALPTYQVIAGDLMVQGTGYHYLSDGRIGISPKQGQTVAKISSTVPMGNGRFDIRLYTLGDKQGQSRYQVKIGNNELPEFVQPKTNKEQDSSKKFVKTWHSVEINEGEVFSVTAFNASHDNKSFSRAAWHKIEFIALDGDPGKAKSNISQIRSQQQIESGPALLQPRKADGKGQVQIFGELKQWHAVGIALDGPFAYEQDLNPNPFVDYRMQVTFSHESGVPTFNVPGYFAADGNAAESSADSGNKWHAMLSPDKAGKWFYQISFVKGEDAAINPQSGTALTPYHGQSGYFHVHPSDKTGRDFRSKGRLQYIGGHYLRFAGSGEYFIKAGPDAPETFLAYTDFDNTLGMKPNLPLKTWQPHAQDAKPTDPTWQKGKGKNILGAINYLADVGANAFSFLTYNAAGDGDNVWPYVERNGKLHFDVSKLAQWDRVFSHAQNQGIFLHFKLQENESDDNRRGAAKKPANIPESLDGGLLGTERKLYLREIIARYSHHLALNWNLGEENTQSYSEQRDMAAYIANLDPYNHLRVIHSFPSQQKAVYLNLLGSQSDVMGASLQNHWNSAHEKTLFWLEQSRAAGKAWVVANDEQNPAGLGVPPDPGYKGFDGWAIHNKNRYNLHDIRKRTLWGNIMAGGAGVEYYFGYRLAENDLKAQDLRSRHLSWRYAAHAVDFFQQHKIPVQRMRNQNHLLVKGQSKPYVLAADNEVYLVYLPVGGNSQLDLSQANGNFSLSWYNPRTGGKLIQTSLKRLKAGTVVDLGNPPKDDKEDWLAVIRK</sequence>
<dbReference type="KEGG" id="cate:C2869_07515"/>
<feature type="signal peptide" evidence="1">
    <location>
        <begin position="1"/>
        <end position="25"/>
    </location>
</feature>
<evidence type="ECO:0000259" key="3">
    <source>
        <dbReference type="Pfam" id="PF16586"/>
    </source>
</evidence>
<proteinExistence type="predicted"/>
<keyword evidence="1" id="KW-0732">Signal</keyword>
<reference evidence="4 5" key="1">
    <citation type="submission" date="2018-01" db="EMBL/GenBank/DDBJ databases">
        <title>Genome sequence of a Cantenovulum-like bacteria.</title>
        <authorList>
            <person name="Tan W.R."/>
            <person name="Lau N.-S."/>
            <person name="Go F."/>
            <person name="Amirul A.-A.A."/>
        </authorList>
    </citation>
    <scope>NUCLEOTIDE SEQUENCE [LARGE SCALE GENOMIC DNA]</scope>
    <source>
        <strain evidence="4 5">CCB-QB4</strain>
    </source>
</reference>
<dbReference type="Pfam" id="PF12904">
    <property type="entry name" value="Collagen_bind_2"/>
    <property type="match status" value="1"/>
</dbReference>
<dbReference type="InterPro" id="IPR013783">
    <property type="entry name" value="Ig-like_fold"/>
</dbReference>
<dbReference type="EMBL" id="CP026604">
    <property type="protein sequence ID" value="AWB66288.1"/>
    <property type="molecule type" value="Genomic_DNA"/>
</dbReference>
<dbReference type="InterPro" id="IPR032260">
    <property type="entry name" value="DUF5060"/>
</dbReference>
<keyword evidence="5" id="KW-1185">Reference proteome</keyword>
<evidence type="ECO:0008006" key="6">
    <source>
        <dbReference type="Google" id="ProtNLM"/>
    </source>
</evidence>
<accession>A0A2S0VPZ7</accession>
<dbReference type="Gene3D" id="3.20.20.80">
    <property type="entry name" value="Glycosidases"/>
    <property type="match status" value="1"/>
</dbReference>